<keyword evidence="1" id="KW-0472">Membrane</keyword>
<dbReference type="AlphaFoldDB" id="A0A2U8DZN9"/>
<protein>
    <recommendedName>
        <fullName evidence="4">DUF2238 domain-containing protein</fullName>
    </recommendedName>
</protein>
<keyword evidence="1" id="KW-1133">Transmembrane helix</keyword>
<dbReference type="PIRSF" id="PIRSF020606">
    <property type="entry name" value="UCP020606"/>
    <property type="match status" value="1"/>
</dbReference>
<feature type="transmembrane region" description="Helical" evidence="1">
    <location>
        <begin position="7"/>
        <end position="24"/>
    </location>
</feature>
<accession>A0A2U8DZN9</accession>
<gene>
    <name evidence="2" type="ORF">B9W14_07790</name>
</gene>
<evidence type="ECO:0000313" key="3">
    <source>
        <dbReference type="Proteomes" id="UP000244910"/>
    </source>
</evidence>
<evidence type="ECO:0008006" key="4">
    <source>
        <dbReference type="Google" id="ProtNLM"/>
    </source>
</evidence>
<evidence type="ECO:0000256" key="1">
    <source>
        <dbReference type="SAM" id="Phobius"/>
    </source>
</evidence>
<reference evidence="3" key="1">
    <citation type="submission" date="2017-04" db="EMBL/GenBank/DDBJ databases">
        <authorList>
            <person name="Song Y."/>
            <person name="Cho B.-K."/>
        </authorList>
    </citation>
    <scope>NUCLEOTIDE SEQUENCE [LARGE SCALE GENOMIC DNA]</scope>
    <source>
        <strain evidence="3">SL1</strain>
    </source>
</reference>
<dbReference type="KEGG" id="cdrk:B9W14_07790"/>
<evidence type="ECO:0000313" key="2">
    <source>
        <dbReference type="EMBL" id="AWI07732.1"/>
    </source>
</evidence>
<organism evidence="2 3">
    <name type="scientific">Clostridium drakei</name>
    <dbReference type="NCBI Taxonomy" id="332101"/>
    <lineage>
        <taxon>Bacteria</taxon>
        <taxon>Bacillati</taxon>
        <taxon>Bacillota</taxon>
        <taxon>Clostridia</taxon>
        <taxon>Eubacteriales</taxon>
        <taxon>Clostridiaceae</taxon>
        <taxon>Clostridium</taxon>
    </lineage>
</organism>
<feature type="transmembrane region" description="Helical" evidence="1">
    <location>
        <begin position="130"/>
        <end position="148"/>
    </location>
</feature>
<dbReference type="OrthoDB" id="9786473at2"/>
<keyword evidence="1" id="KW-0812">Transmembrane</keyword>
<feature type="transmembrane region" description="Helical" evidence="1">
    <location>
        <begin position="177"/>
        <end position="194"/>
    </location>
</feature>
<dbReference type="InterPro" id="IPR014509">
    <property type="entry name" value="YjdF-like"/>
</dbReference>
<dbReference type="Pfam" id="PF09997">
    <property type="entry name" value="DUF2238"/>
    <property type="match status" value="1"/>
</dbReference>
<feature type="transmembrane region" description="Helical" evidence="1">
    <location>
        <begin position="97"/>
        <end position="118"/>
    </location>
</feature>
<proteinExistence type="predicted"/>
<feature type="transmembrane region" description="Helical" evidence="1">
    <location>
        <begin position="57"/>
        <end position="77"/>
    </location>
</feature>
<sequence length="204" mass="23841">MKKISKTHSIYLIIFFMVFIWSVIYPKDYFTWFLEVLPAIIGIMVIIFTYEKFTFTNFVYGLILIHAIILLIGGHYTYAEMPLFNWIKDSFHLSRNYYDRLGHFAQGFIPAFVAREILIRKSYLKRGKMLLFIVVCICLSISAAYELIEWFVAELTGSAAEAFLGTQGDVWDTQWDMFLALIGSMSAVFMFSKIHDKCIEKLRK</sequence>
<feature type="transmembrane region" description="Helical" evidence="1">
    <location>
        <begin position="30"/>
        <end position="50"/>
    </location>
</feature>
<name>A0A2U8DZN9_9CLOT</name>
<keyword evidence="3" id="KW-1185">Reference proteome</keyword>
<dbReference type="InterPro" id="IPR058534">
    <property type="entry name" value="YjdF"/>
</dbReference>
<dbReference type="Proteomes" id="UP000244910">
    <property type="component" value="Chromosome"/>
</dbReference>
<dbReference type="EMBL" id="CP020953">
    <property type="protein sequence ID" value="AWI07732.1"/>
    <property type="molecule type" value="Genomic_DNA"/>
</dbReference>